<accession>A0AC11EP72</accession>
<name>A0AC11EP72_SHEEP</name>
<evidence type="ECO:0000313" key="1">
    <source>
        <dbReference type="Ensembl" id="ENSOARP00020061116.1"/>
    </source>
</evidence>
<sequence>MSSVSSNLKAETTGNISNTFGPGTANERTVQWWVRKFCQGDKNPEDEECSGQPLEVNSDQLSGSSQLILLQLTRSCRRAQCRPFFSRLAFEANWKGEKAQ</sequence>
<reference evidence="1" key="2">
    <citation type="submission" date="2025-08" db="UniProtKB">
        <authorList>
            <consortium name="Ensembl"/>
        </authorList>
    </citation>
    <scope>IDENTIFICATION</scope>
</reference>
<reference evidence="1" key="1">
    <citation type="submission" date="2020-11" db="EMBL/GenBank/DDBJ databases">
        <authorList>
            <person name="Davenport K.M."/>
            <person name="Bickhart D.M."/>
            <person name="Smith T.P.L."/>
            <person name="Murdoch B.M."/>
            <person name="Rosen B.D."/>
        </authorList>
    </citation>
    <scope>NUCLEOTIDE SEQUENCE [LARGE SCALE GENOMIC DNA]</scope>
    <source>
        <strain evidence="1">OAR_USU_Benz2616</strain>
    </source>
</reference>
<reference evidence="1" key="3">
    <citation type="submission" date="2025-09" db="UniProtKB">
        <authorList>
            <consortium name="Ensembl"/>
        </authorList>
    </citation>
    <scope>IDENTIFICATION</scope>
</reference>
<proteinExistence type="predicted"/>
<organism evidence="1">
    <name type="scientific">Ovis aries</name>
    <name type="common">Sheep</name>
    <dbReference type="NCBI Taxonomy" id="9940"/>
    <lineage>
        <taxon>Eukaryota</taxon>
        <taxon>Metazoa</taxon>
        <taxon>Chordata</taxon>
        <taxon>Craniata</taxon>
        <taxon>Vertebrata</taxon>
        <taxon>Euteleostomi</taxon>
        <taxon>Mammalia</taxon>
        <taxon>Eutheria</taxon>
        <taxon>Laurasiatheria</taxon>
        <taxon>Artiodactyla</taxon>
        <taxon>Ruminantia</taxon>
        <taxon>Pecora</taxon>
        <taxon>Bovidae</taxon>
        <taxon>Caprinae</taxon>
        <taxon>Ovis</taxon>
    </lineage>
</organism>
<protein>
    <submittedName>
        <fullName evidence="1">Uncharacterized protein</fullName>
    </submittedName>
</protein>
<dbReference type="Ensembl" id="ENSOART00020047745.1">
    <property type="protein sequence ID" value="ENSOARP00020061116.1"/>
    <property type="gene ID" value="ENSOARG00020036252.1"/>
</dbReference>